<keyword evidence="2" id="KW-0812">Transmembrane</keyword>
<dbReference type="EMBL" id="JAKCXM010000068">
    <property type="protein sequence ID" value="KAJ0404154.1"/>
    <property type="molecule type" value="Genomic_DNA"/>
</dbReference>
<accession>A0AAD5LMV5</accession>
<keyword evidence="1" id="KW-0175">Coiled coil</keyword>
<keyword evidence="2" id="KW-1133">Transmembrane helix</keyword>
<feature type="coiled-coil region" evidence="1">
    <location>
        <begin position="221"/>
        <end position="268"/>
    </location>
</feature>
<dbReference type="Proteomes" id="UP001209570">
    <property type="component" value="Unassembled WGS sequence"/>
</dbReference>
<protein>
    <submittedName>
        <fullName evidence="3">Uncharacterized protein</fullName>
    </submittedName>
</protein>
<organism evidence="3 4">
    <name type="scientific">Pythium insidiosum</name>
    <name type="common">Pythiosis disease agent</name>
    <dbReference type="NCBI Taxonomy" id="114742"/>
    <lineage>
        <taxon>Eukaryota</taxon>
        <taxon>Sar</taxon>
        <taxon>Stramenopiles</taxon>
        <taxon>Oomycota</taxon>
        <taxon>Peronosporomycetes</taxon>
        <taxon>Pythiales</taxon>
        <taxon>Pythiaceae</taxon>
        <taxon>Pythium</taxon>
    </lineage>
</organism>
<name>A0AAD5LMV5_PYTIN</name>
<comment type="caution">
    <text evidence="3">The sequence shown here is derived from an EMBL/GenBank/DDBJ whole genome shotgun (WGS) entry which is preliminary data.</text>
</comment>
<gene>
    <name evidence="3" type="ORF">P43SY_008712</name>
</gene>
<proteinExistence type="predicted"/>
<evidence type="ECO:0000313" key="3">
    <source>
        <dbReference type="EMBL" id="KAJ0404154.1"/>
    </source>
</evidence>
<keyword evidence="4" id="KW-1185">Reference proteome</keyword>
<feature type="transmembrane region" description="Helical" evidence="2">
    <location>
        <begin position="53"/>
        <end position="75"/>
    </location>
</feature>
<sequence>MMMPSARPRLSMLATSGIVRKNASQLRRQAALSRSFSTPAVEASSGPAFKKWFWISTGVMFGIPGALGAAFVYNLKTDDDFYEHFNDKYPDLVAWINEYVPLNEEMAALAAREDVGDVSPLSELQQETMTVVAELASGKKVRFQAQGNASQQEIERQALSFAASPRDRVIAIAFDEEAEATEQTTVETLEGPSKTITTAAAWPPAPRTLWTGKPKPRADVVREAREELEALRLKQLELEQSKYAGRDIDEADEEIRVLEERKTELKKLLPRKRFLWIF</sequence>
<reference evidence="3" key="1">
    <citation type="submission" date="2021-12" db="EMBL/GenBank/DDBJ databases">
        <title>Prjna785345.</title>
        <authorList>
            <person name="Rujirawat T."/>
            <person name="Krajaejun T."/>
        </authorList>
    </citation>
    <scope>NUCLEOTIDE SEQUENCE</scope>
    <source>
        <strain evidence="3">Pi057C3</strain>
    </source>
</reference>
<dbReference type="AlphaFoldDB" id="A0AAD5LMV5"/>
<keyword evidence="2" id="KW-0472">Membrane</keyword>
<evidence type="ECO:0000256" key="1">
    <source>
        <dbReference type="SAM" id="Coils"/>
    </source>
</evidence>
<evidence type="ECO:0000313" key="4">
    <source>
        <dbReference type="Proteomes" id="UP001209570"/>
    </source>
</evidence>
<evidence type="ECO:0000256" key="2">
    <source>
        <dbReference type="SAM" id="Phobius"/>
    </source>
</evidence>